<keyword evidence="8" id="KW-1185">Reference proteome</keyword>
<dbReference type="RefSeq" id="WP_092379188.1">
    <property type="nucleotide sequence ID" value="NZ_FORX01000026.1"/>
</dbReference>
<dbReference type="STRING" id="52560.SAMN04488082_12633"/>
<dbReference type="GO" id="GO:0043709">
    <property type="term" value="P:cell adhesion involved in single-species biofilm formation"/>
    <property type="evidence" value="ECO:0007669"/>
    <property type="project" value="TreeGrafter"/>
</dbReference>
<dbReference type="Pfam" id="PF00072">
    <property type="entry name" value="Response_reg"/>
    <property type="match status" value="1"/>
</dbReference>
<gene>
    <name evidence="7" type="ORF">SAMN04488082_12633</name>
</gene>
<dbReference type="SUPFAM" id="SSF52172">
    <property type="entry name" value="CheY-like"/>
    <property type="match status" value="1"/>
</dbReference>
<dbReference type="InterPro" id="IPR043128">
    <property type="entry name" value="Rev_trsase/Diguanyl_cyclase"/>
</dbReference>
<dbReference type="PROSITE" id="PS50887">
    <property type="entry name" value="GGDEF"/>
    <property type="match status" value="1"/>
</dbReference>
<comment type="catalytic activity">
    <reaction evidence="2">
        <text>2 GTP = 3',3'-c-di-GMP + 2 diphosphate</text>
        <dbReference type="Rhea" id="RHEA:24898"/>
        <dbReference type="ChEBI" id="CHEBI:33019"/>
        <dbReference type="ChEBI" id="CHEBI:37565"/>
        <dbReference type="ChEBI" id="CHEBI:58805"/>
        <dbReference type="EC" id="2.7.7.65"/>
    </reaction>
</comment>
<evidence type="ECO:0000313" key="8">
    <source>
        <dbReference type="Proteomes" id="UP000198635"/>
    </source>
</evidence>
<dbReference type="Proteomes" id="UP000198635">
    <property type="component" value="Unassembled WGS sequence"/>
</dbReference>
<proteinExistence type="predicted"/>
<keyword evidence="4" id="KW-0175">Coiled coil</keyword>
<feature type="domain" description="Response regulatory" evidence="5">
    <location>
        <begin position="6"/>
        <end position="123"/>
    </location>
</feature>
<feature type="domain" description="GGDEF" evidence="6">
    <location>
        <begin position="194"/>
        <end position="331"/>
    </location>
</feature>
<evidence type="ECO:0000256" key="4">
    <source>
        <dbReference type="SAM" id="Coils"/>
    </source>
</evidence>
<reference evidence="8" key="1">
    <citation type="submission" date="2016-10" db="EMBL/GenBank/DDBJ databases">
        <authorList>
            <person name="Varghese N."/>
            <person name="Submissions S."/>
        </authorList>
    </citation>
    <scope>NUCLEOTIDE SEQUENCE [LARGE SCALE GENOMIC DNA]</scope>
    <source>
        <strain evidence="8">DSM 5918</strain>
    </source>
</reference>
<dbReference type="Pfam" id="PF00990">
    <property type="entry name" value="GGDEF"/>
    <property type="match status" value="1"/>
</dbReference>
<dbReference type="Gene3D" id="3.30.70.270">
    <property type="match status" value="1"/>
</dbReference>
<dbReference type="PROSITE" id="PS50110">
    <property type="entry name" value="RESPONSE_REGULATORY"/>
    <property type="match status" value="1"/>
</dbReference>
<protein>
    <recommendedName>
        <fullName evidence="1">diguanylate cyclase</fullName>
        <ecNumber evidence="1">2.7.7.65</ecNumber>
    </recommendedName>
</protein>
<organism evidence="7 8">
    <name type="scientific">Desulfomicrobium apsheronum</name>
    <dbReference type="NCBI Taxonomy" id="52560"/>
    <lineage>
        <taxon>Bacteria</taxon>
        <taxon>Pseudomonadati</taxon>
        <taxon>Thermodesulfobacteriota</taxon>
        <taxon>Desulfovibrionia</taxon>
        <taxon>Desulfovibrionales</taxon>
        <taxon>Desulfomicrobiaceae</taxon>
        <taxon>Desulfomicrobium</taxon>
    </lineage>
</organism>
<dbReference type="GO" id="GO:1902201">
    <property type="term" value="P:negative regulation of bacterial-type flagellum-dependent cell motility"/>
    <property type="evidence" value="ECO:0007669"/>
    <property type="project" value="TreeGrafter"/>
</dbReference>
<dbReference type="NCBIfam" id="TIGR00254">
    <property type="entry name" value="GGDEF"/>
    <property type="match status" value="1"/>
</dbReference>
<dbReference type="AlphaFoldDB" id="A0A1I3ZRP0"/>
<name>A0A1I3ZRP0_9BACT</name>
<evidence type="ECO:0000256" key="3">
    <source>
        <dbReference type="PROSITE-ProRule" id="PRU00169"/>
    </source>
</evidence>
<dbReference type="FunFam" id="3.30.70.270:FF:000001">
    <property type="entry name" value="Diguanylate cyclase domain protein"/>
    <property type="match status" value="1"/>
</dbReference>
<dbReference type="InterPro" id="IPR000160">
    <property type="entry name" value="GGDEF_dom"/>
</dbReference>
<dbReference type="InterPro" id="IPR011006">
    <property type="entry name" value="CheY-like_superfamily"/>
</dbReference>
<feature type="coiled-coil region" evidence="4">
    <location>
        <begin position="129"/>
        <end position="166"/>
    </location>
</feature>
<evidence type="ECO:0000256" key="1">
    <source>
        <dbReference type="ARBA" id="ARBA00012528"/>
    </source>
</evidence>
<evidence type="ECO:0000256" key="2">
    <source>
        <dbReference type="ARBA" id="ARBA00034247"/>
    </source>
</evidence>
<evidence type="ECO:0000313" key="7">
    <source>
        <dbReference type="EMBL" id="SFK46560.1"/>
    </source>
</evidence>
<dbReference type="EC" id="2.7.7.65" evidence="1"/>
<dbReference type="OrthoDB" id="9778432at2"/>
<dbReference type="InterPro" id="IPR050469">
    <property type="entry name" value="Diguanylate_Cyclase"/>
</dbReference>
<accession>A0A1I3ZRP0</accession>
<dbReference type="SUPFAM" id="SSF55073">
    <property type="entry name" value="Nucleotide cyclase"/>
    <property type="match status" value="1"/>
</dbReference>
<evidence type="ECO:0000259" key="6">
    <source>
        <dbReference type="PROSITE" id="PS50887"/>
    </source>
</evidence>
<dbReference type="GO" id="GO:0000160">
    <property type="term" value="P:phosphorelay signal transduction system"/>
    <property type="evidence" value="ECO:0007669"/>
    <property type="project" value="InterPro"/>
</dbReference>
<dbReference type="InterPro" id="IPR029787">
    <property type="entry name" value="Nucleotide_cyclase"/>
</dbReference>
<evidence type="ECO:0000259" key="5">
    <source>
        <dbReference type="PROSITE" id="PS50110"/>
    </source>
</evidence>
<dbReference type="SMART" id="SM00448">
    <property type="entry name" value="REC"/>
    <property type="match status" value="1"/>
</dbReference>
<dbReference type="SMART" id="SM00267">
    <property type="entry name" value="GGDEF"/>
    <property type="match status" value="1"/>
</dbReference>
<dbReference type="PANTHER" id="PTHR45138:SF9">
    <property type="entry name" value="DIGUANYLATE CYCLASE DGCM-RELATED"/>
    <property type="match status" value="1"/>
</dbReference>
<sequence>MPTPIDILIVDDRPENLLTLEHLLENPELNIVRAGSGQEALASLLDHDFALVLLDVQMPDMDGFETAELMRGNKRTRHIPIIFVTASHTEHQHIFRGYDSGAVDYLFKPLDPQMLFCKVRIFLEIHRQRHALQSKTRELDARIAELNQLQAELEEKNRQLQLLSSLDGLTGIPNRRQFDEMLNLEWNRMAREKTPLSLIILDVDHFKRFNDRYGHLAGDCCLCRVASALAAMMRRPADMVARYGGEEFAAILPGTSPEGAQLVAESMRRTVAELTIEHLDSPVQSVVTVSLGVSTVIPIPGCIPADLIQAADQGLYQAKQEGRDRWIRTDCIPLSCRSPWN</sequence>
<feature type="modified residue" description="4-aspartylphosphate" evidence="3">
    <location>
        <position position="55"/>
    </location>
</feature>
<dbReference type="GO" id="GO:0005886">
    <property type="term" value="C:plasma membrane"/>
    <property type="evidence" value="ECO:0007669"/>
    <property type="project" value="TreeGrafter"/>
</dbReference>
<dbReference type="InterPro" id="IPR001789">
    <property type="entry name" value="Sig_transdc_resp-reg_receiver"/>
</dbReference>
<keyword evidence="3" id="KW-0597">Phosphoprotein</keyword>
<dbReference type="GO" id="GO:0052621">
    <property type="term" value="F:diguanylate cyclase activity"/>
    <property type="evidence" value="ECO:0007669"/>
    <property type="project" value="UniProtKB-EC"/>
</dbReference>
<dbReference type="EMBL" id="FORX01000026">
    <property type="protein sequence ID" value="SFK46560.1"/>
    <property type="molecule type" value="Genomic_DNA"/>
</dbReference>
<dbReference type="Gene3D" id="3.40.50.2300">
    <property type="match status" value="1"/>
</dbReference>
<dbReference type="CDD" id="cd01949">
    <property type="entry name" value="GGDEF"/>
    <property type="match status" value="1"/>
</dbReference>
<dbReference type="PANTHER" id="PTHR45138">
    <property type="entry name" value="REGULATORY COMPONENTS OF SENSORY TRANSDUCTION SYSTEM"/>
    <property type="match status" value="1"/>
</dbReference>